<gene>
    <name evidence="3" type="ORF">PI23P_01942</name>
</gene>
<keyword evidence="1" id="KW-0812">Transmembrane</keyword>
<dbReference type="InterPro" id="IPR037185">
    <property type="entry name" value="EmrE-like"/>
</dbReference>
<dbReference type="Pfam" id="PF00892">
    <property type="entry name" value="EamA"/>
    <property type="match status" value="1"/>
</dbReference>
<dbReference type="eggNOG" id="ENOG5033YVW">
    <property type="taxonomic scope" value="Bacteria"/>
</dbReference>
<protein>
    <recommendedName>
        <fullName evidence="2">EamA domain-containing protein</fullName>
    </recommendedName>
</protein>
<feature type="transmembrane region" description="Helical" evidence="1">
    <location>
        <begin position="63"/>
        <end position="81"/>
    </location>
</feature>
<feature type="transmembrane region" description="Helical" evidence="1">
    <location>
        <begin position="112"/>
        <end position="133"/>
    </location>
</feature>
<feature type="transmembrane region" description="Helical" evidence="1">
    <location>
        <begin position="211"/>
        <end position="229"/>
    </location>
</feature>
<organism evidence="3 4">
    <name type="scientific">Polaribacter irgensii 23-P</name>
    <dbReference type="NCBI Taxonomy" id="313594"/>
    <lineage>
        <taxon>Bacteria</taxon>
        <taxon>Pseudomonadati</taxon>
        <taxon>Bacteroidota</taxon>
        <taxon>Flavobacteriia</taxon>
        <taxon>Flavobacteriales</taxon>
        <taxon>Flavobacteriaceae</taxon>
    </lineage>
</organism>
<feature type="transmembrane region" description="Helical" evidence="1">
    <location>
        <begin position="262"/>
        <end position="280"/>
    </location>
</feature>
<evidence type="ECO:0000313" key="4">
    <source>
        <dbReference type="Proteomes" id="UP000003053"/>
    </source>
</evidence>
<reference evidence="3 4" key="1">
    <citation type="submission" date="2006-02" db="EMBL/GenBank/DDBJ databases">
        <authorList>
            <person name="Murray A."/>
            <person name="Staley J."/>
            <person name="Ferriera S."/>
            <person name="Johnson J."/>
            <person name="Kravitz S."/>
            <person name="Halpern A."/>
            <person name="Remington K."/>
            <person name="Beeson K."/>
            <person name="Tran B."/>
            <person name="Rogers Y.-H."/>
            <person name="Friedman R."/>
            <person name="Venter J.C."/>
        </authorList>
    </citation>
    <scope>NUCLEOTIDE SEQUENCE [LARGE SCALE GENOMIC DNA]</scope>
    <source>
        <strain evidence="3 4">23-P</strain>
    </source>
</reference>
<dbReference type="HOGENOM" id="CLU_983017_0_0_10"/>
<dbReference type="STRING" id="313594.PI23P_01942"/>
<dbReference type="OrthoDB" id="1493316at2"/>
<dbReference type="SUPFAM" id="SSF103481">
    <property type="entry name" value="Multidrug resistance efflux transporter EmrE"/>
    <property type="match status" value="1"/>
</dbReference>
<dbReference type="EMBL" id="AAOG01000001">
    <property type="protein sequence ID" value="EAR13216.1"/>
    <property type="molecule type" value="Genomic_DNA"/>
</dbReference>
<feature type="transmembrane region" description="Helical" evidence="1">
    <location>
        <begin position="235"/>
        <end position="255"/>
    </location>
</feature>
<proteinExistence type="predicted"/>
<evidence type="ECO:0000256" key="1">
    <source>
        <dbReference type="SAM" id="Phobius"/>
    </source>
</evidence>
<feature type="transmembrane region" description="Helical" evidence="1">
    <location>
        <begin position="88"/>
        <end position="106"/>
    </location>
</feature>
<feature type="transmembrane region" description="Helical" evidence="1">
    <location>
        <begin position="170"/>
        <end position="190"/>
    </location>
</feature>
<dbReference type="Proteomes" id="UP000003053">
    <property type="component" value="Unassembled WGS sequence"/>
</dbReference>
<keyword evidence="4" id="KW-1185">Reference proteome</keyword>
<sequence>MVFILLSVLLFSYNNVLWKKNLKAISIPFLVAYRAFFTSTISLGILLVFFTIETISISDFTKITIGSLFGVLGLFCMLSVIKKASLQWLGIYNLLGVIFTILYVSIFDSVPMVASVCGVIVIVFGFVCFILTNKQTQLKINFKQHLILLVMTCSYSFSAILHWKNLNSDFSPLLIIANQESIVFFVGLFFTFKNGQGSLFETDLKVFFKRIVAMSLVVFFAILFSFLGLKQTNPIISSLLFLAAPITTILFSTLFFKEKLSWKNTIFIIIILMGAFLLHFQNE</sequence>
<dbReference type="InterPro" id="IPR000620">
    <property type="entry name" value="EamA_dom"/>
</dbReference>
<name>A4BW75_9FLAO</name>
<keyword evidence="1" id="KW-1133">Transmembrane helix</keyword>
<feature type="transmembrane region" description="Helical" evidence="1">
    <location>
        <begin position="29"/>
        <end position="51"/>
    </location>
</feature>
<dbReference type="AlphaFoldDB" id="A4BW75"/>
<comment type="caution">
    <text evidence="3">The sequence shown here is derived from an EMBL/GenBank/DDBJ whole genome shotgun (WGS) entry which is preliminary data.</text>
</comment>
<feature type="domain" description="EamA" evidence="2">
    <location>
        <begin position="146"/>
        <end position="278"/>
    </location>
</feature>
<keyword evidence="1" id="KW-0472">Membrane</keyword>
<feature type="transmembrane region" description="Helical" evidence="1">
    <location>
        <begin position="145"/>
        <end position="164"/>
    </location>
</feature>
<evidence type="ECO:0000313" key="3">
    <source>
        <dbReference type="EMBL" id="EAR13216.1"/>
    </source>
</evidence>
<evidence type="ECO:0000259" key="2">
    <source>
        <dbReference type="Pfam" id="PF00892"/>
    </source>
</evidence>
<dbReference type="RefSeq" id="WP_004569010.1">
    <property type="nucleotide sequence ID" value="NZ_CH724148.1"/>
</dbReference>
<dbReference type="GO" id="GO:0016020">
    <property type="term" value="C:membrane"/>
    <property type="evidence" value="ECO:0007669"/>
    <property type="project" value="InterPro"/>
</dbReference>
<accession>A4BW75</accession>